<dbReference type="EMBL" id="CAMXCT010001838">
    <property type="protein sequence ID" value="CAI3993487.1"/>
    <property type="molecule type" value="Genomic_DNA"/>
</dbReference>
<dbReference type="EMBL" id="CAMXCT020001838">
    <property type="protein sequence ID" value="CAL1146862.1"/>
    <property type="molecule type" value="Genomic_DNA"/>
</dbReference>
<proteinExistence type="predicted"/>
<reference evidence="1" key="1">
    <citation type="submission" date="2022-10" db="EMBL/GenBank/DDBJ databases">
        <authorList>
            <person name="Chen Y."/>
            <person name="Dougan E. K."/>
            <person name="Chan C."/>
            <person name="Rhodes N."/>
            <person name="Thang M."/>
        </authorList>
    </citation>
    <scope>NUCLEOTIDE SEQUENCE</scope>
</reference>
<reference evidence="2 3" key="2">
    <citation type="submission" date="2024-05" db="EMBL/GenBank/DDBJ databases">
        <authorList>
            <person name="Chen Y."/>
            <person name="Shah S."/>
            <person name="Dougan E. K."/>
            <person name="Thang M."/>
            <person name="Chan C."/>
        </authorList>
    </citation>
    <scope>NUCLEOTIDE SEQUENCE [LARGE SCALE GENOMIC DNA]</scope>
</reference>
<keyword evidence="3" id="KW-1185">Reference proteome</keyword>
<gene>
    <name evidence="1" type="ORF">C1SCF055_LOCUS20232</name>
</gene>
<evidence type="ECO:0000313" key="2">
    <source>
        <dbReference type="EMBL" id="CAL4780799.1"/>
    </source>
</evidence>
<dbReference type="EMBL" id="CAMXCT030001838">
    <property type="protein sequence ID" value="CAL4780799.1"/>
    <property type="molecule type" value="Genomic_DNA"/>
</dbReference>
<evidence type="ECO:0000313" key="1">
    <source>
        <dbReference type="EMBL" id="CAI3993487.1"/>
    </source>
</evidence>
<dbReference type="AlphaFoldDB" id="A0A9P1G0Y8"/>
<comment type="caution">
    <text evidence="1">The sequence shown here is derived from an EMBL/GenBank/DDBJ whole genome shotgun (WGS) entry which is preliminary data.</text>
</comment>
<evidence type="ECO:0000313" key="3">
    <source>
        <dbReference type="Proteomes" id="UP001152797"/>
    </source>
</evidence>
<dbReference type="Proteomes" id="UP001152797">
    <property type="component" value="Unassembled WGS sequence"/>
</dbReference>
<accession>A0A9P1G0Y8</accession>
<sequence>MGCTSSSHKPQEMSRTTRTVVRWTVEYDEVAIDVAEPRWSFRSMEHMEQIPPQSTHSGAELERFMKEVDSADLERVVQQKREDHLARRLHMRGFD</sequence>
<name>A0A9P1G0Y8_9DINO</name>
<protein>
    <submittedName>
        <fullName evidence="1">Uncharacterized protein</fullName>
    </submittedName>
</protein>
<organism evidence="1">
    <name type="scientific">Cladocopium goreaui</name>
    <dbReference type="NCBI Taxonomy" id="2562237"/>
    <lineage>
        <taxon>Eukaryota</taxon>
        <taxon>Sar</taxon>
        <taxon>Alveolata</taxon>
        <taxon>Dinophyceae</taxon>
        <taxon>Suessiales</taxon>
        <taxon>Symbiodiniaceae</taxon>
        <taxon>Cladocopium</taxon>
    </lineage>
</organism>